<dbReference type="SUPFAM" id="SSF81321">
    <property type="entry name" value="Family A G protein-coupled receptor-like"/>
    <property type="match status" value="1"/>
</dbReference>
<protein>
    <recommendedName>
        <fullName evidence="12">G-protein coupled receptors family 1 profile domain-containing protein</fullName>
    </recommendedName>
</protein>
<name>A0ABN8LGZ9_9CNID</name>
<feature type="transmembrane region" description="Helical" evidence="11">
    <location>
        <begin position="108"/>
        <end position="126"/>
    </location>
</feature>
<evidence type="ECO:0000256" key="5">
    <source>
        <dbReference type="ARBA" id="ARBA00023040"/>
    </source>
</evidence>
<evidence type="ECO:0000256" key="10">
    <source>
        <dbReference type="RuleBase" id="RU000688"/>
    </source>
</evidence>
<dbReference type="Gene3D" id="1.20.1070.10">
    <property type="entry name" value="Rhodopsin 7-helix transmembrane proteins"/>
    <property type="match status" value="1"/>
</dbReference>
<comment type="caution">
    <text evidence="13">The sequence shown here is derived from an EMBL/GenBank/DDBJ whole genome shotgun (WGS) entry which is preliminary data.</text>
</comment>
<dbReference type="EMBL" id="CALNXI010000013">
    <property type="protein sequence ID" value="CAH3014692.1"/>
    <property type="molecule type" value="Genomic_DNA"/>
</dbReference>
<comment type="subcellular location">
    <subcellularLocation>
        <location evidence="1">Cell membrane</location>
        <topology evidence="1">Multi-pass membrane protein</topology>
    </subcellularLocation>
</comment>
<feature type="domain" description="G-protein coupled receptors family 1 profile" evidence="12">
    <location>
        <begin position="43"/>
        <end position="285"/>
    </location>
</feature>
<feature type="non-terminal residue" evidence="13">
    <location>
        <position position="1"/>
    </location>
</feature>
<feature type="transmembrane region" description="Helical" evidence="11">
    <location>
        <begin position="265"/>
        <end position="287"/>
    </location>
</feature>
<evidence type="ECO:0000256" key="9">
    <source>
        <dbReference type="ARBA" id="ARBA00023224"/>
    </source>
</evidence>
<keyword evidence="7 10" id="KW-0675">Receptor</keyword>
<feature type="transmembrane region" description="Helical" evidence="11">
    <location>
        <begin position="233"/>
        <end position="259"/>
    </location>
</feature>
<dbReference type="PROSITE" id="PS00237">
    <property type="entry name" value="G_PROTEIN_RECEP_F1_1"/>
    <property type="match status" value="1"/>
</dbReference>
<dbReference type="Proteomes" id="UP001159427">
    <property type="component" value="Unassembled WGS sequence"/>
</dbReference>
<evidence type="ECO:0000259" key="12">
    <source>
        <dbReference type="PROSITE" id="PS50262"/>
    </source>
</evidence>
<dbReference type="PROSITE" id="PS50262">
    <property type="entry name" value="G_PROTEIN_RECEP_F1_2"/>
    <property type="match status" value="1"/>
</dbReference>
<evidence type="ECO:0000256" key="2">
    <source>
        <dbReference type="ARBA" id="ARBA00022475"/>
    </source>
</evidence>
<keyword evidence="6 11" id="KW-0472">Membrane</keyword>
<keyword evidence="14" id="KW-1185">Reference proteome</keyword>
<dbReference type="PANTHER" id="PTHR24246">
    <property type="entry name" value="OLFACTORY RECEPTOR AND ADENOSINE RECEPTOR"/>
    <property type="match status" value="1"/>
</dbReference>
<keyword evidence="3 10" id="KW-0812">Transmembrane</keyword>
<feature type="transmembrane region" description="Helical" evidence="11">
    <location>
        <begin position="25"/>
        <end position="50"/>
    </location>
</feature>
<gene>
    <name evidence="13" type="ORF">PEVE_00004748</name>
</gene>
<sequence>DDALISKCFFLETSAHQASKNLDSLIVFCIVLHALSFIPAAIGNGIISLTTCKSPSLQTPSFVLLGCTAFADALTGFIAQPIAMASFVVKLRRQFPSACYLDAVKECLGWLLGGISLSILALLSIERYLILQLGLPRYCAVVNVRRVLVVVAMFSVSLIILEVLRFHVLSNKSYVVIHLPFMFLGLLILTLSYLRIHRHIRRRTLIIEPKPSQQLQEMNSFDIKKYERVTSAVLFIVCFYWLFFAPFVCVLVAYLILGFTERIEGAYYITTTIVLTSAAVNPILYCWKLRALRRAVVKNVKKLFYLSSDKI</sequence>
<evidence type="ECO:0000256" key="11">
    <source>
        <dbReference type="SAM" id="Phobius"/>
    </source>
</evidence>
<dbReference type="CDD" id="cd00637">
    <property type="entry name" value="7tm_classA_rhodopsin-like"/>
    <property type="match status" value="1"/>
</dbReference>
<reference evidence="13 14" key="1">
    <citation type="submission" date="2022-05" db="EMBL/GenBank/DDBJ databases">
        <authorList>
            <consortium name="Genoscope - CEA"/>
            <person name="William W."/>
        </authorList>
    </citation>
    <scope>NUCLEOTIDE SEQUENCE [LARGE SCALE GENOMIC DNA]</scope>
</reference>
<dbReference type="InterPro" id="IPR000276">
    <property type="entry name" value="GPCR_Rhodpsn"/>
</dbReference>
<feature type="transmembrane region" description="Helical" evidence="11">
    <location>
        <begin position="174"/>
        <end position="194"/>
    </location>
</feature>
<dbReference type="PRINTS" id="PR00237">
    <property type="entry name" value="GPCRRHODOPSN"/>
</dbReference>
<feature type="transmembrane region" description="Helical" evidence="11">
    <location>
        <begin position="147"/>
        <end position="168"/>
    </location>
</feature>
<evidence type="ECO:0000256" key="3">
    <source>
        <dbReference type="ARBA" id="ARBA00022692"/>
    </source>
</evidence>
<feature type="transmembrane region" description="Helical" evidence="11">
    <location>
        <begin position="62"/>
        <end position="88"/>
    </location>
</feature>
<evidence type="ECO:0000256" key="1">
    <source>
        <dbReference type="ARBA" id="ARBA00004651"/>
    </source>
</evidence>
<evidence type="ECO:0000256" key="6">
    <source>
        <dbReference type="ARBA" id="ARBA00023136"/>
    </source>
</evidence>
<dbReference type="PANTHER" id="PTHR24246:SF27">
    <property type="entry name" value="ADENOSINE RECEPTOR, ISOFORM A"/>
    <property type="match status" value="1"/>
</dbReference>
<keyword evidence="4 11" id="KW-1133">Transmembrane helix</keyword>
<dbReference type="Pfam" id="PF00001">
    <property type="entry name" value="7tm_1"/>
    <property type="match status" value="1"/>
</dbReference>
<evidence type="ECO:0000256" key="4">
    <source>
        <dbReference type="ARBA" id="ARBA00022989"/>
    </source>
</evidence>
<comment type="similarity">
    <text evidence="10">Belongs to the G-protein coupled receptor 1 family.</text>
</comment>
<organism evidence="13 14">
    <name type="scientific">Porites evermanni</name>
    <dbReference type="NCBI Taxonomy" id="104178"/>
    <lineage>
        <taxon>Eukaryota</taxon>
        <taxon>Metazoa</taxon>
        <taxon>Cnidaria</taxon>
        <taxon>Anthozoa</taxon>
        <taxon>Hexacorallia</taxon>
        <taxon>Scleractinia</taxon>
        <taxon>Fungiina</taxon>
        <taxon>Poritidae</taxon>
        <taxon>Porites</taxon>
    </lineage>
</organism>
<proteinExistence type="inferred from homology"/>
<accession>A0ABN8LGZ9</accession>
<keyword evidence="5 10" id="KW-0297">G-protein coupled receptor</keyword>
<keyword evidence="8" id="KW-0325">Glycoprotein</keyword>
<dbReference type="InterPro" id="IPR017452">
    <property type="entry name" value="GPCR_Rhodpsn_7TM"/>
</dbReference>
<evidence type="ECO:0000256" key="7">
    <source>
        <dbReference type="ARBA" id="ARBA00023170"/>
    </source>
</evidence>
<evidence type="ECO:0000256" key="8">
    <source>
        <dbReference type="ARBA" id="ARBA00023180"/>
    </source>
</evidence>
<keyword evidence="2" id="KW-1003">Cell membrane</keyword>
<keyword evidence="9 10" id="KW-0807">Transducer</keyword>
<evidence type="ECO:0000313" key="13">
    <source>
        <dbReference type="EMBL" id="CAH3014692.1"/>
    </source>
</evidence>
<evidence type="ECO:0000313" key="14">
    <source>
        <dbReference type="Proteomes" id="UP001159427"/>
    </source>
</evidence>